<evidence type="ECO:0000259" key="3">
    <source>
        <dbReference type="Pfam" id="PF01494"/>
    </source>
</evidence>
<dbReference type="SUPFAM" id="SSF51905">
    <property type="entry name" value="FAD/NAD(P)-binding domain"/>
    <property type="match status" value="1"/>
</dbReference>
<accession>A0ABS2AN70</accession>
<evidence type="ECO:0000313" key="5">
    <source>
        <dbReference type="Proteomes" id="UP000632138"/>
    </source>
</evidence>
<gene>
    <name evidence="4" type="ORF">JIG36_38000</name>
</gene>
<evidence type="ECO:0000256" key="1">
    <source>
        <dbReference type="ARBA" id="ARBA00023002"/>
    </source>
</evidence>
<dbReference type="InterPro" id="IPR036188">
    <property type="entry name" value="FAD/NAD-bd_sf"/>
</dbReference>
<dbReference type="Gene3D" id="3.50.50.60">
    <property type="entry name" value="FAD/NAD(P)-binding domain"/>
    <property type="match status" value="1"/>
</dbReference>
<name>A0ABS2AN70_9ACTN</name>
<dbReference type="RefSeq" id="WP_203381274.1">
    <property type="nucleotide sequence ID" value="NZ_JAENHP010000018.1"/>
</dbReference>
<sequence length="428" mass="44300">MTKPRVIIAGGGIAGTVAALALDRAGWAPRVYEARAAAADERGAFLTVAVNGLAALRALDLDPAVVLAAGFATPTLTMTNGAGRKLGVLPLGGPTADGTTTTTIRRADLYSALRQAAAARGIPIAYGKGLRDFTEGPDGVSVTFADGTVSEGELLVGADGIRSRTRELLDPGGPAPSYLGLLNAGGFTPGPVEGVDASVPGMVHMAFGRRAFFGWTSAPDGSVWWFANPPRKQPVRPGDYTPESWRAHLVELFSGDAFPAAAIIRATPEVLGPWNTDDLRRVRVWRTRRAVLIGDAAHAVAPSSGQGASMALEDAVTLGLCLPASAATSGSSGFSAAASSGPSAASGFAASSLSLSYPALSVADGLAEYERRRRRRVERVVAVGRRNGSGKTAGPVGAVIRDAMFPLVMKLVHRKGDPQAWIYDHRVA</sequence>
<keyword evidence="1" id="KW-0560">Oxidoreductase</keyword>
<keyword evidence="5" id="KW-1185">Reference proteome</keyword>
<dbReference type="PANTHER" id="PTHR13789:SF309">
    <property type="entry name" value="PUTATIVE (AFU_ORTHOLOGUE AFUA_6G14510)-RELATED"/>
    <property type="match status" value="1"/>
</dbReference>
<dbReference type="EMBL" id="JAENHP010000018">
    <property type="protein sequence ID" value="MBM2621312.1"/>
    <property type="molecule type" value="Genomic_DNA"/>
</dbReference>
<dbReference type="InterPro" id="IPR002938">
    <property type="entry name" value="FAD-bd"/>
</dbReference>
<evidence type="ECO:0000256" key="2">
    <source>
        <dbReference type="ARBA" id="ARBA00023033"/>
    </source>
</evidence>
<feature type="domain" description="FAD-binding" evidence="3">
    <location>
        <begin position="5"/>
        <end position="324"/>
    </location>
</feature>
<proteinExistence type="predicted"/>
<dbReference type="Pfam" id="PF01494">
    <property type="entry name" value="FAD_binding_3"/>
    <property type="match status" value="1"/>
</dbReference>
<dbReference type="Proteomes" id="UP000632138">
    <property type="component" value="Unassembled WGS sequence"/>
</dbReference>
<evidence type="ECO:0000313" key="4">
    <source>
        <dbReference type="EMBL" id="MBM2621312.1"/>
    </source>
</evidence>
<dbReference type="GO" id="GO:0004497">
    <property type="term" value="F:monooxygenase activity"/>
    <property type="evidence" value="ECO:0007669"/>
    <property type="project" value="UniProtKB-KW"/>
</dbReference>
<dbReference type="InterPro" id="IPR050493">
    <property type="entry name" value="FAD-dep_Monooxygenase_BioMet"/>
</dbReference>
<organism evidence="4 5">
    <name type="scientific">Paractinoplanes ovalisporus</name>
    <dbReference type="NCBI Taxonomy" id="2810368"/>
    <lineage>
        <taxon>Bacteria</taxon>
        <taxon>Bacillati</taxon>
        <taxon>Actinomycetota</taxon>
        <taxon>Actinomycetes</taxon>
        <taxon>Micromonosporales</taxon>
        <taxon>Micromonosporaceae</taxon>
        <taxon>Paractinoplanes</taxon>
    </lineage>
</organism>
<comment type="caution">
    <text evidence="4">The sequence shown here is derived from an EMBL/GenBank/DDBJ whole genome shotgun (WGS) entry which is preliminary data.</text>
</comment>
<dbReference type="PRINTS" id="PR00420">
    <property type="entry name" value="RNGMNOXGNASE"/>
</dbReference>
<dbReference type="PANTHER" id="PTHR13789">
    <property type="entry name" value="MONOOXYGENASE"/>
    <property type="match status" value="1"/>
</dbReference>
<keyword evidence="2 4" id="KW-0503">Monooxygenase</keyword>
<protein>
    <submittedName>
        <fullName evidence="4">FAD-dependent monooxygenase</fullName>
    </submittedName>
</protein>
<reference evidence="4 5" key="1">
    <citation type="submission" date="2021-01" db="EMBL/GenBank/DDBJ databases">
        <title>Actinoplanes sp. nov. LDG1-06 isolated from lichen.</title>
        <authorList>
            <person name="Saeng-In P."/>
            <person name="Phongsopitanun W."/>
            <person name="Kanchanasin P."/>
            <person name="Yuki M."/>
            <person name="Kudo T."/>
            <person name="Ohkuma M."/>
            <person name="Tanasupawat S."/>
        </authorList>
    </citation>
    <scope>NUCLEOTIDE SEQUENCE [LARGE SCALE GENOMIC DNA]</scope>
    <source>
        <strain evidence="4 5">LDG1-06</strain>
    </source>
</reference>